<evidence type="ECO:0000313" key="8">
    <source>
        <dbReference type="Proteomes" id="UP000230002"/>
    </source>
</evidence>
<accession>A0A2G8S788</accession>
<keyword evidence="3 6" id="KW-0812">Transmembrane</keyword>
<dbReference type="GO" id="GO:0071786">
    <property type="term" value="P:endoplasmic reticulum tubular network organization"/>
    <property type="evidence" value="ECO:0007669"/>
    <property type="project" value="TreeGrafter"/>
</dbReference>
<feature type="transmembrane region" description="Helical" evidence="6">
    <location>
        <begin position="7"/>
        <end position="30"/>
    </location>
</feature>
<dbReference type="GO" id="GO:0061024">
    <property type="term" value="P:membrane organization"/>
    <property type="evidence" value="ECO:0007669"/>
    <property type="project" value="TreeGrafter"/>
</dbReference>
<feature type="transmembrane region" description="Helical" evidence="6">
    <location>
        <begin position="36"/>
        <end position="57"/>
    </location>
</feature>
<keyword evidence="8" id="KW-1185">Reference proteome</keyword>
<evidence type="ECO:0000256" key="3">
    <source>
        <dbReference type="ARBA" id="ARBA00022692"/>
    </source>
</evidence>
<keyword evidence="5 6" id="KW-0472">Membrane</keyword>
<feature type="transmembrane region" description="Helical" evidence="6">
    <location>
        <begin position="162"/>
        <end position="186"/>
    </location>
</feature>
<dbReference type="EMBL" id="AYKW01000020">
    <property type="protein sequence ID" value="PIL29594.1"/>
    <property type="molecule type" value="Genomic_DNA"/>
</dbReference>
<dbReference type="PANTHER" id="PTHR12703:SF4">
    <property type="entry name" value="TRANSMEMBRANE PROTEIN 33"/>
    <property type="match status" value="1"/>
</dbReference>
<dbReference type="PANTHER" id="PTHR12703">
    <property type="entry name" value="TRANSMEMBRANE PROTEIN 33"/>
    <property type="match status" value="1"/>
</dbReference>
<comment type="similarity">
    <text evidence="2">Belongs to the PER33/POM33 family.</text>
</comment>
<dbReference type="Pfam" id="PF03661">
    <property type="entry name" value="TMEM33_Pom33"/>
    <property type="match status" value="1"/>
</dbReference>
<dbReference type="OrthoDB" id="5581259at2759"/>
<dbReference type="InterPro" id="IPR051645">
    <property type="entry name" value="PER33/POM33_regulator"/>
</dbReference>
<feature type="transmembrane region" description="Helical" evidence="6">
    <location>
        <begin position="78"/>
        <end position="101"/>
    </location>
</feature>
<reference evidence="7 8" key="1">
    <citation type="journal article" date="2015" name="Sci. Rep.">
        <title>Chromosome-level genome map provides insights into diverse defense mechanisms in the medicinal fungus Ganoderma sinense.</title>
        <authorList>
            <person name="Zhu Y."/>
            <person name="Xu J."/>
            <person name="Sun C."/>
            <person name="Zhou S."/>
            <person name="Xu H."/>
            <person name="Nelson D.R."/>
            <person name="Qian J."/>
            <person name="Song J."/>
            <person name="Luo H."/>
            <person name="Xiang L."/>
            <person name="Li Y."/>
            <person name="Xu Z."/>
            <person name="Ji A."/>
            <person name="Wang L."/>
            <person name="Lu S."/>
            <person name="Hayward A."/>
            <person name="Sun W."/>
            <person name="Li X."/>
            <person name="Schwartz D.C."/>
            <person name="Wang Y."/>
            <person name="Chen S."/>
        </authorList>
    </citation>
    <scope>NUCLEOTIDE SEQUENCE [LARGE SCALE GENOMIC DNA]</scope>
    <source>
        <strain evidence="7 8">ZZ0214-1</strain>
    </source>
</reference>
<dbReference type="GO" id="GO:0005783">
    <property type="term" value="C:endoplasmic reticulum"/>
    <property type="evidence" value="ECO:0007669"/>
    <property type="project" value="TreeGrafter"/>
</dbReference>
<proteinExistence type="inferred from homology"/>
<evidence type="ECO:0000256" key="6">
    <source>
        <dbReference type="SAM" id="Phobius"/>
    </source>
</evidence>
<dbReference type="InterPro" id="IPR005344">
    <property type="entry name" value="TMEM33/Pom33"/>
</dbReference>
<dbReference type="STRING" id="1077348.A0A2G8S788"/>
<name>A0A2G8S788_9APHY</name>
<protein>
    <submittedName>
        <fullName evidence="7">Uncharacterized protein</fullName>
    </submittedName>
</protein>
<evidence type="ECO:0000256" key="4">
    <source>
        <dbReference type="ARBA" id="ARBA00022989"/>
    </source>
</evidence>
<evidence type="ECO:0000256" key="5">
    <source>
        <dbReference type="ARBA" id="ARBA00023136"/>
    </source>
</evidence>
<sequence>MATTQHYLWAAGHFLLLICSLRFFLAKVMFTSISSFWYRASFTGALVSYAIVCQKSLGVPQPNAAWIRRALLDENIQYFLLAFFWWSTRPVTFALVPYAIFSLFHALTFTRTTLMPQFLPPGPPAQQGAAPTPHPLAKKLQAWVKANYDNAMRAVAFTELLIMARVTIGALTWRLALVAPVIYAHFLRQRWYQSKFTREAVAYVHGKITTFVTGPGRPPVLAQVYTQFAGITGRWVGSTLNNNGAAQNGNGAGAAGTGAGARRQ</sequence>
<comment type="caution">
    <text evidence="7">The sequence shown here is derived from an EMBL/GenBank/DDBJ whole genome shotgun (WGS) entry which is preliminary data.</text>
</comment>
<keyword evidence="4 6" id="KW-1133">Transmembrane helix</keyword>
<dbReference type="GO" id="GO:0016020">
    <property type="term" value="C:membrane"/>
    <property type="evidence" value="ECO:0007669"/>
    <property type="project" value="UniProtKB-SubCell"/>
</dbReference>
<comment type="subcellular location">
    <subcellularLocation>
        <location evidence="1">Membrane</location>
        <topology evidence="1">Multi-pass membrane protein</topology>
    </subcellularLocation>
</comment>
<dbReference type="Proteomes" id="UP000230002">
    <property type="component" value="Unassembled WGS sequence"/>
</dbReference>
<gene>
    <name evidence="7" type="ORF">GSI_08230</name>
</gene>
<evidence type="ECO:0000313" key="7">
    <source>
        <dbReference type="EMBL" id="PIL29594.1"/>
    </source>
</evidence>
<evidence type="ECO:0000256" key="2">
    <source>
        <dbReference type="ARBA" id="ARBA00007322"/>
    </source>
</evidence>
<organism evidence="7 8">
    <name type="scientific">Ganoderma sinense ZZ0214-1</name>
    <dbReference type="NCBI Taxonomy" id="1077348"/>
    <lineage>
        <taxon>Eukaryota</taxon>
        <taxon>Fungi</taxon>
        <taxon>Dikarya</taxon>
        <taxon>Basidiomycota</taxon>
        <taxon>Agaricomycotina</taxon>
        <taxon>Agaricomycetes</taxon>
        <taxon>Polyporales</taxon>
        <taxon>Polyporaceae</taxon>
        <taxon>Ganoderma</taxon>
    </lineage>
</organism>
<dbReference type="AlphaFoldDB" id="A0A2G8S788"/>
<evidence type="ECO:0000256" key="1">
    <source>
        <dbReference type="ARBA" id="ARBA00004141"/>
    </source>
</evidence>